<dbReference type="PANTHER" id="PTHR23501">
    <property type="entry name" value="MAJOR FACILITATOR SUPERFAMILY"/>
    <property type="match status" value="1"/>
</dbReference>
<feature type="transmembrane region" description="Helical" evidence="6">
    <location>
        <begin position="125"/>
        <end position="144"/>
    </location>
</feature>
<dbReference type="EMBL" id="ML738631">
    <property type="protein sequence ID" value="KAE8162261.1"/>
    <property type="molecule type" value="Genomic_DNA"/>
</dbReference>
<evidence type="ECO:0000256" key="1">
    <source>
        <dbReference type="ARBA" id="ARBA00004141"/>
    </source>
</evidence>
<gene>
    <name evidence="7" type="ORF">BDV40DRAFT_300601</name>
</gene>
<comment type="similarity">
    <text evidence="2">Belongs to the major facilitator superfamily. TCR/Tet family.</text>
</comment>
<dbReference type="GO" id="GO:0022857">
    <property type="term" value="F:transmembrane transporter activity"/>
    <property type="evidence" value="ECO:0007669"/>
    <property type="project" value="TreeGrafter"/>
</dbReference>
<evidence type="ECO:0000256" key="5">
    <source>
        <dbReference type="ARBA" id="ARBA00023136"/>
    </source>
</evidence>
<dbReference type="Proteomes" id="UP000326950">
    <property type="component" value="Unassembled WGS sequence"/>
</dbReference>
<accession>A0A5N6UWI7</accession>
<dbReference type="GO" id="GO:0005886">
    <property type="term" value="C:plasma membrane"/>
    <property type="evidence" value="ECO:0007669"/>
    <property type="project" value="TreeGrafter"/>
</dbReference>
<feature type="transmembrane region" description="Helical" evidence="6">
    <location>
        <begin position="42"/>
        <end position="65"/>
    </location>
</feature>
<feature type="transmembrane region" description="Helical" evidence="6">
    <location>
        <begin position="85"/>
        <end position="104"/>
    </location>
</feature>
<evidence type="ECO:0000313" key="8">
    <source>
        <dbReference type="Proteomes" id="UP000326950"/>
    </source>
</evidence>
<dbReference type="AlphaFoldDB" id="A0A5N6UWI7"/>
<protein>
    <submittedName>
        <fullName evidence="7">Uncharacterized protein</fullName>
    </submittedName>
</protein>
<keyword evidence="3 6" id="KW-0812">Transmembrane</keyword>
<proteinExistence type="inferred from homology"/>
<organism evidence="7 8">
    <name type="scientific">Aspergillus tamarii</name>
    <dbReference type="NCBI Taxonomy" id="41984"/>
    <lineage>
        <taxon>Eukaryota</taxon>
        <taxon>Fungi</taxon>
        <taxon>Dikarya</taxon>
        <taxon>Ascomycota</taxon>
        <taxon>Pezizomycotina</taxon>
        <taxon>Eurotiomycetes</taxon>
        <taxon>Eurotiomycetidae</taxon>
        <taxon>Eurotiales</taxon>
        <taxon>Aspergillaceae</taxon>
        <taxon>Aspergillus</taxon>
        <taxon>Aspergillus subgen. Circumdati</taxon>
    </lineage>
</organism>
<evidence type="ECO:0000256" key="6">
    <source>
        <dbReference type="SAM" id="Phobius"/>
    </source>
</evidence>
<comment type="subcellular location">
    <subcellularLocation>
        <location evidence="1">Membrane</location>
        <topology evidence="1">Multi-pass membrane protein</topology>
    </subcellularLocation>
</comment>
<sequence length="151" mass="16711">MSEDNQSSTLDENLKPQLKPENELSKGIAVFEKHESEWLEGVPLVMAISGTTLVVFAMLLDISIASTAIPKSQTSSTPSTTWHGFYINLPSGALVGAIFSFTRIPEQKLKDKASEVVRSMLLYKFDWIGFVPFVPAYIQLLLALQSGYNQN</sequence>
<evidence type="ECO:0000256" key="3">
    <source>
        <dbReference type="ARBA" id="ARBA00022692"/>
    </source>
</evidence>
<dbReference type="PANTHER" id="PTHR23501:SF193">
    <property type="entry name" value="MULTIDRUG TRANSPORTER, PUTATIVE (AFU_ORTHOLOGUE AFUA_8G00940)-RELATED"/>
    <property type="match status" value="1"/>
</dbReference>
<evidence type="ECO:0000256" key="2">
    <source>
        <dbReference type="ARBA" id="ARBA00007520"/>
    </source>
</evidence>
<evidence type="ECO:0000313" key="7">
    <source>
        <dbReference type="EMBL" id="KAE8162261.1"/>
    </source>
</evidence>
<keyword evidence="4 6" id="KW-1133">Transmembrane helix</keyword>
<evidence type="ECO:0000256" key="4">
    <source>
        <dbReference type="ARBA" id="ARBA00022989"/>
    </source>
</evidence>
<reference evidence="7 8" key="1">
    <citation type="submission" date="2019-04" db="EMBL/GenBank/DDBJ databases">
        <title>Friends and foes A comparative genomics study of 23 Aspergillus species from section Flavi.</title>
        <authorList>
            <consortium name="DOE Joint Genome Institute"/>
            <person name="Kjaerbolling I."/>
            <person name="Vesth T."/>
            <person name="Frisvad J.C."/>
            <person name="Nybo J.L."/>
            <person name="Theobald S."/>
            <person name="Kildgaard S."/>
            <person name="Isbrandt T."/>
            <person name="Kuo A."/>
            <person name="Sato A."/>
            <person name="Lyhne E.K."/>
            <person name="Kogle M.E."/>
            <person name="Wiebenga A."/>
            <person name="Kun R.S."/>
            <person name="Lubbers R.J."/>
            <person name="Makela M.R."/>
            <person name="Barry K."/>
            <person name="Chovatia M."/>
            <person name="Clum A."/>
            <person name="Daum C."/>
            <person name="Haridas S."/>
            <person name="He G."/>
            <person name="LaButti K."/>
            <person name="Lipzen A."/>
            <person name="Mondo S."/>
            <person name="Riley R."/>
            <person name="Salamov A."/>
            <person name="Simmons B.A."/>
            <person name="Magnuson J.K."/>
            <person name="Henrissat B."/>
            <person name="Mortensen U.H."/>
            <person name="Larsen T.O."/>
            <person name="Devries R.P."/>
            <person name="Grigoriev I.V."/>
            <person name="Machida M."/>
            <person name="Baker S.E."/>
            <person name="Andersen M.R."/>
        </authorList>
    </citation>
    <scope>NUCLEOTIDE SEQUENCE [LARGE SCALE GENOMIC DNA]</scope>
    <source>
        <strain evidence="7 8">CBS 117626</strain>
    </source>
</reference>
<keyword evidence="5 6" id="KW-0472">Membrane</keyword>
<keyword evidence="8" id="KW-1185">Reference proteome</keyword>
<name>A0A5N6UWI7_ASPTM</name>